<evidence type="ECO:0000313" key="1">
    <source>
        <dbReference type="EMBL" id="VDN26640.1"/>
    </source>
</evidence>
<dbReference type="AlphaFoldDB" id="A0A3P7MJC9"/>
<proteinExistence type="predicted"/>
<protein>
    <submittedName>
        <fullName evidence="1">Uncharacterized protein</fullName>
    </submittedName>
</protein>
<gene>
    <name evidence="1" type="ORF">DILT_LOCUS14850</name>
</gene>
<keyword evidence="2" id="KW-1185">Reference proteome</keyword>
<evidence type="ECO:0000313" key="2">
    <source>
        <dbReference type="Proteomes" id="UP000281553"/>
    </source>
</evidence>
<sequence length="129" mass="14320">MEQSSNIDSEALYQIISQISGKPLIHCDTVRDENGAFVAENSANVCHWQADVNSLLAYALSCDLSSEDEVANTLQRLRNKIACREDGIPTEICTSCADIVALWFHEVIGQRWRDEAVPKNWGSDIIIPA</sequence>
<organism evidence="1 2">
    <name type="scientific">Dibothriocephalus latus</name>
    <name type="common">Fish tapeworm</name>
    <name type="synonym">Diphyllobothrium latum</name>
    <dbReference type="NCBI Taxonomy" id="60516"/>
    <lineage>
        <taxon>Eukaryota</taxon>
        <taxon>Metazoa</taxon>
        <taxon>Spiralia</taxon>
        <taxon>Lophotrochozoa</taxon>
        <taxon>Platyhelminthes</taxon>
        <taxon>Cestoda</taxon>
        <taxon>Eucestoda</taxon>
        <taxon>Diphyllobothriidea</taxon>
        <taxon>Diphyllobothriidae</taxon>
        <taxon>Dibothriocephalus</taxon>
    </lineage>
</organism>
<accession>A0A3P7MJC9</accession>
<dbReference type="Proteomes" id="UP000281553">
    <property type="component" value="Unassembled WGS sequence"/>
</dbReference>
<reference evidence="1 2" key="1">
    <citation type="submission" date="2018-11" db="EMBL/GenBank/DDBJ databases">
        <authorList>
            <consortium name="Pathogen Informatics"/>
        </authorList>
    </citation>
    <scope>NUCLEOTIDE SEQUENCE [LARGE SCALE GENOMIC DNA]</scope>
</reference>
<dbReference type="EMBL" id="UYRU01076158">
    <property type="protein sequence ID" value="VDN26640.1"/>
    <property type="molecule type" value="Genomic_DNA"/>
</dbReference>
<name>A0A3P7MJC9_DIBLA</name>